<dbReference type="RefSeq" id="WP_380717896.1">
    <property type="nucleotide sequence ID" value="NZ_JBHSGI010000012.1"/>
</dbReference>
<keyword evidence="2" id="KW-1185">Reference proteome</keyword>
<reference evidence="2" key="1">
    <citation type="journal article" date="2019" name="Int. J. Syst. Evol. Microbiol.">
        <title>The Global Catalogue of Microorganisms (GCM) 10K type strain sequencing project: providing services to taxonomists for standard genome sequencing and annotation.</title>
        <authorList>
            <consortium name="The Broad Institute Genomics Platform"/>
            <consortium name="The Broad Institute Genome Sequencing Center for Infectious Disease"/>
            <person name="Wu L."/>
            <person name="Ma J."/>
        </authorList>
    </citation>
    <scope>NUCLEOTIDE SEQUENCE [LARGE SCALE GENOMIC DNA]</scope>
    <source>
        <strain evidence="2">CGMCC 4.7283</strain>
    </source>
</reference>
<dbReference type="EMBL" id="JBHSGI010000012">
    <property type="protein sequence ID" value="MFC4669466.1"/>
    <property type="molecule type" value="Genomic_DNA"/>
</dbReference>
<accession>A0ABV9KIQ9</accession>
<evidence type="ECO:0000313" key="2">
    <source>
        <dbReference type="Proteomes" id="UP001595973"/>
    </source>
</evidence>
<comment type="caution">
    <text evidence="1">The sequence shown here is derived from an EMBL/GenBank/DDBJ whole genome shotgun (WGS) entry which is preliminary data.</text>
</comment>
<dbReference type="Proteomes" id="UP001595973">
    <property type="component" value="Unassembled WGS sequence"/>
</dbReference>
<evidence type="ECO:0008006" key="3">
    <source>
        <dbReference type="Google" id="ProtNLM"/>
    </source>
</evidence>
<sequence length="158" mass="17353">MPDPTPHSPTDDSRRQVSTMVAFGIPQDKIAVIIGISAPTMRKYYREVINVADAKALSVLAKFLFSAATGEALRTGATHADCIQSAMFWMKTRAGWKETSAHEHTGPNGQDLHPPKSEFETARRVAFLLARAQHHLDDPAECSNLVDASARRIMGIVR</sequence>
<proteinExistence type="predicted"/>
<organism evidence="1 2">
    <name type="scientific">Seohaeicola nanhaiensis</name>
    <dbReference type="NCBI Taxonomy" id="1387282"/>
    <lineage>
        <taxon>Bacteria</taxon>
        <taxon>Pseudomonadati</taxon>
        <taxon>Pseudomonadota</taxon>
        <taxon>Alphaproteobacteria</taxon>
        <taxon>Rhodobacterales</taxon>
        <taxon>Roseobacteraceae</taxon>
        <taxon>Seohaeicola</taxon>
    </lineage>
</organism>
<gene>
    <name evidence="1" type="ORF">ACFO5X_12965</name>
</gene>
<protein>
    <recommendedName>
        <fullName evidence="3">HTH luxR-type domain-containing protein</fullName>
    </recommendedName>
</protein>
<name>A0ABV9KIQ9_9RHOB</name>
<evidence type="ECO:0000313" key="1">
    <source>
        <dbReference type="EMBL" id="MFC4669466.1"/>
    </source>
</evidence>